<keyword evidence="1" id="KW-0285">Flavoprotein</keyword>
<dbReference type="InterPro" id="IPR036250">
    <property type="entry name" value="AcylCo_DH-like_C"/>
</dbReference>
<dbReference type="Pfam" id="PF00441">
    <property type="entry name" value="Acyl-CoA_dh_1"/>
    <property type="match status" value="1"/>
</dbReference>
<name>A0ABS3WL15_9BACL</name>
<feature type="domain" description="Acyl-CoA dehydrogenase/oxidase C-terminal" evidence="2">
    <location>
        <begin position="13"/>
        <end position="42"/>
    </location>
</feature>
<organism evidence="3 4">
    <name type="scientific">Paenibacillus artemisiicola</name>
    <dbReference type="NCBI Taxonomy" id="1172618"/>
    <lineage>
        <taxon>Bacteria</taxon>
        <taxon>Bacillati</taxon>
        <taxon>Bacillota</taxon>
        <taxon>Bacilli</taxon>
        <taxon>Bacillales</taxon>
        <taxon>Paenibacillaceae</taxon>
        <taxon>Paenibacillus</taxon>
    </lineage>
</organism>
<evidence type="ECO:0000256" key="1">
    <source>
        <dbReference type="ARBA" id="ARBA00022630"/>
    </source>
</evidence>
<dbReference type="Proteomes" id="UP000670947">
    <property type="component" value="Unassembled WGS sequence"/>
</dbReference>
<reference evidence="3 4" key="1">
    <citation type="submission" date="2021-03" db="EMBL/GenBank/DDBJ databases">
        <title>Paenibacillus artemisicola MWE-103 whole genome sequence.</title>
        <authorList>
            <person name="Ham Y.J."/>
        </authorList>
    </citation>
    <scope>NUCLEOTIDE SEQUENCE [LARGE SCALE GENOMIC DNA]</scope>
    <source>
        <strain evidence="3 4">MWE-103</strain>
    </source>
</reference>
<evidence type="ECO:0000259" key="2">
    <source>
        <dbReference type="Pfam" id="PF00441"/>
    </source>
</evidence>
<evidence type="ECO:0000313" key="4">
    <source>
        <dbReference type="Proteomes" id="UP000670947"/>
    </source>
</evidence>
<gene>
    <name evidence="3" type="ORF">I8J29_33195</name>
</gene>
<proteinExistence type="predicted"/>
<dbReference type="InterPro" id="IPR006089">
    <property type="entry name" value="Acyl-CoA_DH_CS"/>
</dbReference>
<evidence type="ECO:0000313" key="3">
    <source>
        <dbReference type="EMBL" id="MBO7749029.1"/>
    </source>
</evidence>
<accession>A0ABS3WL15</accession>
<comment type="caution">
    <text evidence="3">The sequence shown here is derived from an EMBL/GenBank/DDBJ whole genome shotgun (WGS) entry which is preliminary data.</text>
</comment>
<sequence length="64" mass="7206">MELRRVPSRPAGIQAVQVYGGYGYMKEYPVERYMRDAKAVQMFTALDRLPRTRRGAGKGGERGG</sequence>
<keyword evidence="4" id="KW-1185">Reference proteome</keyword>
<dbReference type="EMBL" id="JAGGDJ010000100">
    <property type="protein sequence ID" value="MBO7749029.1"/>
    <property type="molecule type" value="Genomic_DNA"/>
</dbReference>
<dbReference type="Gene3D" id="1.20.140.10">
    <property type="entry name" value="Butyryl-CoA Dehydrogenase, subunit A, domain 3"/>
    <property type="match status" value="1"/>
</dbReference>
<dbReference type="InterPro" id="IPR009075">
    <property type="entry name" value="AcylCo_DH/oxidase_C"/>
</dbReference>
<protein>
    <recommendedName>
        <fullName evidence="2">Acyl-CoA dehydrogenase/oxidase C-terminal domain-containing protein</fullName>
    </recommendedName>
</protein>
<dbReference type="SUPFAM" id="SSF47203">
    <property type="entry name" value="Acyl-CoA dehydrogenase C-terminal domain-like"/>
    <property type="match status" value="1"/>
</dbReference>
<dbReference type="PROSITE" id="PS00073">
    <property type="entry name" value="ACYL_COA_DH_2"/>
    <property type="match status" value="1"/>
</dbReference>